<proteinExistence type="predicted"/>
<name>A0AAE4MB28_9EURY</name>
<evidence type="ECO:0000313" key="2">
    <source>
        <dbReference type="Proteomes" id="UP001273136"/>
    </source>
</evidence>
<evidence type="ECO:0000313" key="1">
    <source>
        <dbReference type="EMBL" id="MDV0441101.1"/>
    </source>
</evidence>
<dbReference type="AlphaFoldDB" id="A0AAE4MB28"/>
<dbReference type="InterPro" id="IPR036388">
    <property type="entry name" value="WH-like_DNA-bd_sf"/>
</dbReference>
<dbReference type="Proteomes" id="UP001273136">
    <property type="component" value="Unassembled WGS sequence"/>
</dbReference>
<keyword evidence="2" id="KW-1185">Reference proteome</keyword>
<dbReference type="SUPFAM" id="SSF46785">
    <property type="entry name" value="Winged helix' DNA-binding domain"/>
    <property type="match status" value="2"/>
</dbReference>
<dbReference type="RefSeq" id="WP_338093495.1">
    <property type="nucleotide sequence ID" value="NZ_JAWDKA010000001.1"/>
</dbReference>
<gene>
    <name evidence="1" type="ORF">McpAg1_02800</name>
</gene>
<dbReference type="InterPro" id="IPR036390">
    <property type="entry name" value="WH_DNA-bd_sf"/>
</dbReference>
<sequence>MSVDSRTIDETVRIVACIRENPGVSSEEIMHETGISQFWAKQTLRKLKKRAVILVIMRDGVSTYWVRREPKCAEEKILQEIMGSDVLHRIFSEIFRNQNISAEEITKRVGLSGMRVGWHLSRLEMFGAVVEEETLGLKKYRTADMFREAYEIYQ</sequence>
<reference evidence="1" key="1">
    <citation type="submission" date="2023-06" db="EMBL/GenBank/DDBJ databases">
        <title>Genome sequence of Methancorpusculaceae sp. Ag1.</title>
        <authorList>
            <person name="Protasov E."/>
            <person name="Platt K."/>
            <person name="Poehlein A."/>
            <person name="Daniel R."/>
            <person name="Brune A."/>
        </authorList>
    </citation>
    <scope>NUCLEOTIDE SEQUENCE</scope>
    <source>
        <strain evidence="1">Ag1</strain>
    </source>
</reference>
<protein>
    <recommendedName>
        <fullName evidence="3">Winged helix-turn-helix transcriptional regulator</fullName>
    </recommendedName>
</protein>
<dbReference type="EMBL" id="JAWDKA010000001">
    <property type="protein sequence ID" value="MDV0441101.1"/>
    <property type="molecule type" value="Genomic_DNA"/>
</dbReference>
<evidence type="ECO:0008006" key="3">
    <source>
        <dbReference type="Google" id="ProtNLM"/>
    </source>
</evidence>
<comment type="caution">
    <text evidence="1">The sequence shown here is derived from an EMBL/GenBank/DDBJ whole genome shotgun (WGS) entry which is preliminary data.</text>
</comment>
<organism evidence="1 2">
    <name type="scientific">Methanorbis furvi</name>
    <dbReference type="NCBI Taxonomy" id="3028299"/>
    <lineage>
        <taxon>Archaea</taxon>
        <taxon>Methanobacteriati</taxon>
        <taxon>Methanobacteriota</taxon>
        <taxon>Stenosarchaea group</taxon>
        <taxon>Methanomicrobia</taxon>
        <taxon>Methanomicrobiales</taxon>
        <taxon>Methanocorpusculaceae</taxon>
        <taxon>Methanorbis</taxon>
    </lineage>
</organism>
<dbReference type="Pfam" id="PF13412">
    <property type="entry name" value="HTH_24"/>
    <property type="match status" value="1"/>
</dbReference>
<dbReference type="Gene3D" id="1.10.10.10">
    <property type="entry name" value="Winged helix-like DNA-binding domain superfamily/Winged helix DNA-binding domain"/>
    <property type="match status" value="2"/>
</dbReference>
<accession>A0AAE4MB28</accession>